<dbReference type="RefSeq" id="WP_012039948.1">
    <property type="nucleotide sequence ID" value="NC_009484.1"/>
</dbReference>
<organism evidence="1 2">
    <name type="scientific">Acidiphilium cryptum (strain JF-5)</name>
    <dbReference type="NCBI Taxonomy" id="349163"/>
    <lineage>
        <taxon>Bacteria</taxon>
        <taxon>Pseudomonadati</taxon>
        <taxon>Pseudomonadota</taxon>
        <taxon>Alphaproteobacteria</taxon>
        <taxon>Acetobacterales</taxon>
        <taxon>Acidocellaceae</taxon>
        <taxon>Acidiphilium</taxon>
    </lineage>
</organism>
<reference evidence="1 2" key="1">
    <citation type="submission" date="2007-05" db="EMBL/GenBank/DDBJ databases">
        <title>Complete sequence of chromosome of Acidiphilium cryptum JF-5.</title>
        <authorList>
            <consortium name="US DOE Joint Genome Institute"/>
            <person name="Copeland A."/>
            <person name="Lucas S."/>
            <person name="Lapidus A."/>
            <person name="Barry K."/>
            <person name="Detter J.C."/>
            <person name="Glavina del Rio T."/>
            <person name="Hammon N."/>
            <person name="Israni S."/>
            <person name="Dalin E."/>
            <person name="Tice H."/>
            <person name="Pitluck S."/>
            <person name="Sims D."/>
            <person name="Brettin T."/>
            <person name="Bruce D."/>
            <person name="Han C."/>
            <person name="Schmutz J."/>
            <person name="Larimer F."/>
            <person name="Land M."/>
            <person name="Hauser L."/>
            <person name="Kyrpides N."/>
            <person name="Kim E."/>
            <person name="Magnuson T."/>
            <person name="Richardson P."/>
        </authorList>
    </citation>
    <scope>NUCLEOTIDE SEQUENCE [LARGE SCALE GENOMIC DNA]</scope>
    <source>
        <strain evidence="1 2">JF-5</strain>
    </source>
</reference>
<evidence type="ECO:0000313" key="2">
    <source>
        <dbReference type="Proteomes" id="UP000000245"/>
    </source>
</evidence>
<proteinExistence type="predicted"/>
<dbReference type="KEGG" id="acr:Acry_2298"/>
<dbReference type="HOGENOM" id="CLU_1280891_0_0_5"/>
<protein>
    <submittedName>
        <fullName evidence="1">Uncharacterized protein</fullName>
    </submittedName>
</protein>
<dbReference type="Proteomes" id="UP000000245">
    <property type="component" value="Chromosome"/>
</dbReference>
<accession>A5G0W1</accession>
<dbReference type="AlphaFoldDB" id="A5G0W1"/>
<keyword evidence="2" id="KW-1185">Reference proteome</keyword>
<dbReference type="EMBL" id="CP000697">
    <property type="protein sequence ID" value="ABQ31493.1"/>
    <property type="molecule type" value="Genomic_DNA"/>
</dbReference>
<evidence type="ECO:0000313" key="1">
    <source>
        <dbReference type="EMBL" id="ABQ31493.1"/>
    </source>
</evidence>
<sequence>MDLQDILNLRDAGLPQRAREAYQAAISRVATATAAISDAEAAVAAARATRANLVQRAAEGEAIDTGELVKAEAAIRAAEDSVLFRRESLAAAEAAVTKAGEDLRTAEQRAWEPVLAAGIKLRIEGAAMIVEAKRLLANGEAAFGAGVEAVGRAMAGGVNLRLGFMPGANPEMFNGVLSPEHPNPDAERRTWAAHLDGSGDVILPDTARKLLEAAE</sequence>
<gene>
    <name evidence="1" type="ordered locus">Acry_2298</name>
</gene>
<dbReference type="STRING" id="349163.Acry_2298"/>
<name>A5G0W1_ACICJ</name>